<dbReference type="CDD" id="cd01958">
    <property type="entry name" value="HPS_like"/>
    <property type="match status" value="2"/>
</dbReference>
<evidence type="ECO:0000259" key="6">
    <source>
        <dbReference type="SMART" id="SM00499"/>
    </source>
</evidence>
<feature type="compositionally biased region" description="Polar residues" evidence="5">
    <location>
        <begin position="24"/>
        <end position="56"/>
    </location>
</feature>
<dbReference type="EMBL" id="AP019298">
    <property type="protein sequence ID" value="BBG97378.1"/>
    <property type="molecule type" value="Genomic_DNA"/>
</dbReference>
<feature type="compositionally biased region" description="Pro residues" evidence="5">
    <location>
        <begin position="58"/>
        <end position="119"/>
    </location>
</feature>
<gene>
    <name evidence="7" type="ORF">Prudu_006487</name>
</gene>
<dbReference type="InterPro" id="IPR016140">
    <property type="entry name" value="Bifunc_inhib/LTP/seed_store"/>
</dbReference>
<dbReference type="InterPro" id="IPR027923">
    <property type="entry name" value="Hydrophob_seed_dom"/>
</dbReference>
<proteinExistence type="inferred from homology"/>
<evidence type="ECO:0000256" key="5">
    <source>
        <dbReference type="SAM" id="MobiDB-lite"/>
    </source>
</evidence>
<evidence type="ECO:0000256" key="4">
    <source>
        <dbReference type="ARBA" id="ARBA00023121"/>
    </source>
</evidence>
<keyword evidence="3" id="KW-0813">Transport</keyword>
<comment type="similarity">
    <text evidence="2">Belongs to the plant LTP family. PEARLI1 subfamily.</text>
</comment>
<protein>
    <submittedName>
        <fullName evidence="7">Bifunctional inhibitor/lipid-transfer protein/seed storage 2S albumin superfamily protein</fullName>
    </submittedName>
</protein>
<organism evidence="7">
    <name type="scientific">Prunus dulcis</name>
    <name type="common">Almond</name>
    <name type="synonym">Amygdalus dulcis</name>
    <dbReference type="NCBI Taxonomy" id="3755"/>
    <lineage>
        <taxon>Eukaryota</taxon>
        <taxon>Viridiplantae</taxon>
        <taxon>Streptophyta</taxon>
        <taxon>Embryophyta</taxon>
        <taxon>Tracheophyta</taxon>
        <taxon>Spermatophyta</taxon>
        <taxon>Magnoliopsida</taxon>
        <taxon>eudicotyledons</taxon>
        <taxon>Gunneridae</taxon>
        <taxon>Pentapetalae</taxon>
        <taxon>rosids</taxon>
        <taxon>fabids</taxon>
        <taxon>Rosales</taxon>
        <taxon>Rosaceae</taxon>
        <taxon>Amygdaloideae</taxon>
        <taxon>Amygdaleae</taxon>
        <taxon>Prunus</taxon>
    </lineage>
</organism>
<dbReference type="GO" id="GO:0008289">
    <property type="term" value="F:lipid binding"/>
    <property type="evidence" value="ECO:0007669"/>
    <property type="project" value="UniProtKB-KW"/>
</dbReference>
<comment type="function">
    <text evidence="1">Plant non-specific lipid-transfer proteins transfer phospholipids as well as galactolipids across membranes. May play a role in wax or cutin deposition in the cell walls of expanding epidermal cells and certain secretory tissues.</text>
</comment>
<dbReference type="SMART" id="SM00499">
    <property type="entry name" value="AAI"/>
    <property type="match status" value="2"/>
</dbReference>
<sequence>MYLIVHQHHQNPQNTLPLKPNPKTPSSLNPYPNPKTETPSPLNPNSNPKTTFSLNPNPKIPSPTPTPTPKQPPPTPTPTPKQPPPTPIPTPKQPPPSTPTPKYPPQTPTPTPSPSPPKASCPKDTLKLGVCGNLLNDLVHLVVGTQSKTPCCSLIAGLSDVDAAVCLCTAIKANVLGINLNVPVSLSLLLNYCVSSNHHVPNCPPPPKTPKHPSPSTPIPPAKASCPKDTLKLGVYGDLLNGLVHLVVGTQPKTPCCSLIGGLADVEAAVCLCTVIKANVLGINLNVPVSLSLLLNYCGKS</sequence>
<dbReference type="PRINTS" id="PR01217">
    <property type="entry name" value="PRICHEXTENSN"/>
</dbReference>
<keyword evidence="4" id="KW-0446">Lipid-binding</keyword>
<accession>A0A4Y1QZX4</accession>
<reference evidence="7" key="1">
    <citation type="journal article" date="2019" name="Science">
        <title>Mutation of a bHLH transcription factor allowed almond domestication.</title>
        <authorList>
            <person name="Sanchez-Perez R."/>
            <person name="Pavan S."/>
            <person name="Mazzeo R."/>
            <person name="Moldovan C."/>
            <person name="Aiese Cigliano R."/>
            <person name="Del Cueto J."/>
            <person name="Ricciardi F."/>
            <person name="Lotti C."/>
            <person name="Ricciardi L."/>
            <person name="Dicenta F."/>
            <person name="Lopez-Marques R.L."/>
            <person name="Lindberg Moller B."/>
        </authorList>
    </citation>
    <scope>NUCLEOTIDE SEQUENCE</scope>
</reference>
<evidence type="ECO:0000256" key="2">
    <source>
        <dbReference type="ARBA" id="ARBA00008965"/>
    </source>
</evidence>
<name>A0A4Y1QZX4_PRUDU</name>
<evidence type="ECO:0000313" key="7">
    <source>
        <dbReference type="EMBL" id="BBG97378.1"/>
    </source>
</evidence>
<feature type="domain" description="Bifunctional inhibitor/plant lipid transfer protein/seed storage helical" evidence="6">
    <location>
        <begin position="226"/>
        <end position="298"/>
    </location>
</feature>
<evidence type="ECO:0000256" key="3">
    <source>
        <dbReference type="ARBA" id="ARBA00022448"/>
    </source>
</evidence>
<dbReference type="InterPro" id="IPR036312">
    <property type="entry name" value="Bifun_inhib/LTP/seed_sf"/>
</dbReference>
<dbReference type="PANTHER" id="PTHR31731">
    <property type="match status" value="1"/>
</dbReference>
<dbReference type="InterPro" id="IPR051636">
    <property type="entry name" value="Plant_LTP/defense-related"/>
</dbReference>
<dbReference type="AlphaFoldDB" id="A0A4Y1QZX4"/>
<feature type="region of interest" description="Disordered" evidence="5">
    <location>
        <begin position="1"/>
        <end position="121"/>
    </location>
</feature>
<dbReference type="Pfam" id="PF14547">
    <property type="entry name" value="Hydrophob_seed"/>
    <property type="match status" value="2"/>
</dbReference>
<dbReference type="SUPFAM" id="SSF47699">
    <property type="entry name" value="Bifunctional inhibitor/lipid-transfer protein/seed storage 2S albumin"/>
    <property type="match status" value="2"/>
</dbReference>
<feature type="domain" description="Bifunctional inhibitor/plant lipid transfer protein/seed storage helical" evidence="6">
    <location>
        <begin position="121"/>
        <end position="203"/>
    </location>
</feature>
<evidence type="ECO:0000256" key="1">
    <source>
        <dbReference type="ARBA" id="ARBA00003211"/>
    </source>
</evidence>
<dbReference type="Gene3D" id="1.10.110.10">
    <property type="entry name" value="Plant lipid-transfer and hydrophobic proteins"/>
    <property type="match status" value="2"/>
</dbReference>